<keyword evidence="4" id="KW-1185">Reference proteome</keyword>
<dbReference type="EMBL" id="JACDUR010000001">
    <property type="protein sequence ID" value="MBA2888915.1"/>
    <property type="molecule type" value="Genomic_DNA"/>
</dbReference>
<evidence type="ECO:0000313" key="4">
    <source>
        <dbReference type="Proteomes" id="UP000530928"/>
    </source>
</evidence>
<dbReference type="RefSeq" id="WP_181607449.1">
    <property type="nucleotide sequence ID" value="NZ_BAABAM010000001.1"/>
</dbReference>
<feature type="region of interest" description="Disordered" evidence="2">
    <location>
        <begin position="1"/>
        <end position="20"/>
    </location>
</feature>
<dbReference type="InterPro" id="IPR029058">
    <property type="entry name" value="AB_hydrolase_fold"/>
</dbReference>
<dbReference type="AlphaFoldDB" id="A0A7W0CD14"/>
<evidence type="ECO:0000313" key="3">
    <source>
        <dbReference type="EMBL" id="MBA2888915.1"/>
    </source>
</evidence>
<dbReference type="InterPro" id="IPR050261">
    <property type="entry name" value="FrsA_esterase"/>
</dbReference>
<protein>
    <recommendedName>
        <fullName evidence="5">Prolyl oligopeptidase family serine peptidase</fullName>
    </recommendedName>
</protein>
<dbReference type="Proteomes" id="UP000530928">
    <property type="component" value="Unassembled WGS sequence"/>
</dbReference>
<dbReference type="PANTHER" id="PTHR22946">
    <property type="entry name" value="DIENELACTONE HYDROLASE DOMAIN-CONTAINING PROTEIN-RELATED"/>
    <property type="match status" value="1"/>
</dbReference>
<evidence type="ECO:0000256" key="1">
    <source>
        <dbReference type="ARBA" id="ARBA00008645"/>
    </source>
</evidence>
<dbReference type="SUPFAM" id="SSF53474">
    <property type="entry name" value="alpha/beta-Hydrolases"/>
    <property type="match status" value="1"/>
</dbReference>
<evidence type="ECO:0008006" key="5">
    <source>
        <dbReference type="Google" id="ProtNLM"/>
    </source>
</evidence>
<accession>A0A7W0CD14</accession>
<organism evidence="3 4">
    <name type="scientific">Nonomuraea soli</name>
    <dbReference type="NCBI Taxonomy" id="1032476"/>
    <lineage>
        <taxon>Bacteria</taxon>
        <taxon>Bacillati</taxon>
        <taxon>Actinomycetota</taxon>
        <taxon>Actinomycetes</taxon>
        <taxon>Streptosporangiales</taxon>
        <taxon>Streptosporangiaceae</taxon>
        <taxon>Nonomuraea</taxon>
    </lineage>
</organism>
<dbReference type="PANTHER" id="PTHR22946:SF8">
    <property type="entry name" value="ACETYL XYLAN ESTERASE DOMAIN-CONTAINING PROTEIN"/>
    <property type="match status" value="1"/>
</dbReference>
<comment type="caution">
    <text evidence="3">The sequence shown here is derived from an EMBL/GenBank/DDBJ whole genome shotgun (WGS) entry which is preliminary data.</text>
</comment>
<name>A0A7W0CD14_9ACTN</name>
<evidence type="ECO:0000256" key="2">
    <source>
        <dbReference type="SAM" id="MobiDB-lite"/>
    </source>
</evidence>
<sequence length="352" mass="37690">MAGRQFGLFPEPGTELGPEAGPELAKAAREAIGVLDLAAADVRTERAWSADGLACEEVSWDVGFGPRTHAYVLRPADAGDAVLPGVVALHCHAGMKWAGKEKIADPPYGPSPEVVRLREAIYGGLAWAGELARRGFTVLAHDVFTWGSRRFPLGDAQGDAYDEAAGLHEQVVAKHCTVLGTSYAGVVAGEDLAAAAYLRSRPDTGPVGCAGLSGGGMRAVMLGAFDAEVAAVASVAMISSYRDLLDEGYLARHTWMLYPPGLSRLCDLPDLAACAAPRPLLVWYGEHDEILPLTGMRRAHAMIERHYGHRHAPGGYTGIFGDAGHSFGRQAQERVFRWLARHLIMEEGTAWR</sequence>
<comment type="similarity">
    <text evidence="1">Belongs to the AB hydrolase superfamily.</text>
</comment>
<reference evidence="3 4" key="1">
    <citation type="submission" date="2020-07" db="EMBL/GenBank/DDBJ databases">
        <title>Genomic Encyclopedia of Type Strains, Phase IV (KMG-IV): sequencing the most valuable type-strain genomes for metagenomic binning, comparative biology and taxonomic classification.</title>
        <authorList>
            <person name="Goeker M."/>
        </authorList>
    </citation>
    <scope>NUCLEOTIDE SEQUENCE [LARGE SCALE GENOMIC DNA]</scope>
    <source>
        <strain evidence="3 4">DSM 45533</strain>
    </source>
</reference>
<proteinExistence type="inferred from homology"/>
<gene>
    <name evidence="3" type="ORF">HNR30_000250</name>
</gene>
<dbReference type="Gene3D" id="3.40.50.1820">
    <property type="entry name" value="alpha/beta hydrolase"/>
    <property type="match status" value="1"/>
</dbReference>